<gene>
    <name evidence="1" type="ORF">SS50377_12564</name>
    <name evidence="2" type="ORF">SS50377_28325</name>
</gene>
<evidence type="ECO:0000313" key="2">
    <source>
        <dbReference type="EMBL" id="KAH0570348.1"/>
    </source>
</evidence>
<sequence>MDRRQQRIQKIVDALIQENISSGQSQDDFENINIVQSSESSEKSNSSISLQDEENFYEDQDKLIVVQEKKSQLKRNRNYVDPALINKPVDITEIIKNPQILLSQKQKQTQNQSNVTQSQIMTQHTQQQLIHTCKISNNKVFQNAEPTMLSASYSQQEHTTQSVTDQQTTNLTPFKLDNQAWTQHLAVTHAWNTMAYKQSTIKTQVQIQENQQINTNNQQQSVISIFSDSRNRAFLSYLEVVLNSELLARFVVENYQKQTNSDDFYRLNLSKQLPDEFDYRRGMEAFYRNQEVSNGVKQAVFEGKRQEKDNNIIVQRSAINMNFDSQSIQNDCEKSINTGISMNQEQGGNQTFSGIINVKFEPAKRGFLNKFYQLAGTPPVPVPGVLSVQQQTDLQLKVVKNQKKQNFDDTVTFIIIDQTDHDLSLFSFQELIKKISVCTTLKIVRGRGRAGRKLFDVLEKVKEIRPDLLEEDIFMQQKIKYESGVSYKASLQGVYQTIQGVYDDKLVGDLEVVDNAVQDFRILDKDIIDFQFANECENWSHRWFPWSEKPIKTGFKYTDPATNQGYNTVHEFKIIREQQMEDQQKKLQKFLVNNDVNTIQLLINENKFKEANQCYQRQLQNVTPQYLCLNQVTEENLDIVQKILGPYRYKVLD</sequence>
<reference evidence="1 2" key="1">
    <citation type="journal article" date="2014" name="PLoS Genet.">
        <title>The Genome of Spironucleus salmonicida Highlights a Fish Pathogen Adapted to Fluctuating Environments.</title>
        <authorList>
            <person name="Xu F."/>
            <person name="Jerlstrom-Hultqvist J."/>
            <person name="Einarsson E."/>
            <person name="Astvaldsson A."/>
            <person name="Svard S.G."/>
            <person name="Andersson J.O."/>
        </authorList>
    </citation>
    <scope>NUCLEOTIDE SEQUENCE</scope>
    <source>
        <strain evidence="2">ATCC 50377</strain>
    </source>
</reference>
<dbReference type="EMBL" id="KI546042">
    <property type="protein sequence ID" value="EST47356.1"/>
    <property type="molecule type" value="Genomic_DNA"/>
</dbReference>
<dbReference type="AlphaFoldDB" id="V6LUH1"/>
<accession>V6LUH1</accession>
<name>V6LUH1_9EUKA</name>
<proteinExistence type="predicted"/>
<dbReference type="VEuPathDB" id="GiardiaDB:SS50377_28325"/>
<evidence type="ECO:0000313" key="1">
    <source>
        <dbReference type="EMBL" id="EST47356.1"/>
    </source>
</evidence>
<dbReference type="EMBL" id="AUWU02000008">
    <property type="protein sequence ID" value="KAH0570348.1"/>
    <property type="molecule type" value="Genomic_DNA"/>
</dbReference>
<keyword evidence="3" id="KW-1185">Reference proteome</keyword>
<protein>
    <submittedName>
        <fullName evidence="1">Uncharacterized protein</fullName>
    </submittedName>
</protein>
<reference evidence="2" key="2">
    <citation type="submission" date="2020-12" db="EMBL/GenBank/DDBJ databases">
        <title>New Spironucleus salmonicida genome in near-complete chromosomes.</title>
        <authorList>
            <person name="Xu F."/>
            <person name="Kurt Z."/>
            <person name="Jimenez-Gonzalez A."/>
            <person name="Astvaldsson A."/>
            <person name="Andersson J.O."/>
            <person name="Svard S.G."/>
        </authorList>
    </citation>
    <scope>NUCLEOTIDE SEQUENCE</scope>
    <source>
        <strain evidence="2">ATCC 50377</strain>
    </source>
</reference>
<dbReference type="Proteomes" id="UP000018208">
    <property type="component" value="Unassembled WGS sequence"/>
</dbReference>
<organism evidence="1">
    <name type="scientific">Spironucleus salmonicida</name>
    <dbReference type="NCBI Taxonomy" id="348837"/>
    <lineage>
        <taxon>Eukaryota</taxon>
        <taxon>Metamonada</taxon>
        <taxon>Diplomonadida</taxon>
        <taxon>Hexamitidae</taxon>
        <taxon>Hexamitinae</taxon>
        <taxon>Spironucleus</taxon>
    </lineage>
</organism>
<evidence type="ECO:0000313" key="3">
    <source>
        <dbReference type="Proteomes" id="UP000018208"/>
    </source>
</evidence>